<feature type="chain" id="PRO_5042670632" description="Dirigent protein" evidence="4">
    <location>
        <begin position="28"/>
        <end position="329"/>
    </location>
</feature>
<sequence>MARFLPIFATQIIFLLFLLSSFTKIQVHGYAKTMNKNLMGLKKEKLTHFQIYWHDIQSGQNPTSISVVRPPTNTSTNGFGIINMIDNPLTAGPEMSSKMVGRAQGFYALASQEEVDLLMAMNFAFIEGKYNGSSITVLGRNQVFSKIREMPVIGGSGLFSLVFGESYGYAKTIDKKFFGLKEEKRSHFRVYWHDIYSGSNPTAMAIVQPQNNSSTMFGFLSMIDDPLTEGPELNSKLVGKAQGFYGSASQEENGLIVIMNFVFMEGKYNGSTLTILGRNKVFLPVREMPVIGGSGLFRFARGYVKARTIKFNQTNGDATVEYNIYVLHY</sequence>
<comment type="subunit">
    <text evidence="2 4">Homodimer.</text>
</comment>
<keyword evidence="6" id="KW-1185">Reference proteome</keyword>
<comment type="similarity">
    <text evidence="1 4">Belongs to the plant dirigent protein family.</text>
</comment>
<organism evidence="5 6">
    <name type="scientific">Citrus x changshan-huyou</name>
    <dbReference type="NCBI Taxonomy" id="2935761"/>
    <lineage>
        <taxon>Eukaryota</taxon>
        <taxon>Viridiplantae</taxon>
        <taxon>Streptophyta</taxon>
        <taxon>Embryophyta</taxon>
        <taxon>Tracheophyta</taxon>
        <taxon>Spermatophyta</taxon>
        <taxon>Magnoliopsida</taxon>
        <taxon>eudicotyledons</taxon>
        <taxon>Gunneridae</taxon>
        <taxon>Pentapetalae</taxon>
        <taxon>rosids</taxon>
        <taxon>malvids</taxon>
        <taxon>Sapindales</taxon>
        <taxon>Rutaceae</taxon>
        <taxon>Aurantioideae</taxon>
        <taxon>Citrus</taxon>
    </lineage>
</organism>
<accession>A0AAP0MRP6</accession>
<evidence type="ECO:0000256" key="2">
    <source>
        <dbReference type="ARBA" id="ARBA00011738"/>
    </source>
</evidence>
<dbReference type="AlphaFoldDB" id="A0AAP0MRP6"/>
<keyword evidence="4" id="KW-0052">Apoplast</keyword>
<dbReference type="EMBL" id="JBCGBO010000002">
    <property type="protein sequence ID" value="KAK9220761.1"/>
    <property type="molecule type" value="Genomic_DNA"/>
</dbReference>
<proteinExistence type="inferred from homology"/>
<evidence type="ECO:0000256" key="4">
    <source>
        <dbReference type="RuleBase" id="RU363099"/>
    </source>
</evidence>
<dbReference type="GO" id="GO:0009699">
    <property type="term" value="P:phenylpropanoid biosynthetic process"/>
    <property type="evidence" value="ECO:0007669"/>
    <property type="project" value="UniProtKB-ARBA"/>
</dbReference>
<name>A0AAP0MRP6_9ROSI</name>
<dbReference type="InterPro" id="IPR004265">
    <property type="entry name" value="Dirigent"/>
</dbReference>
<evidence type="ECO:0000313" key="5">
    <source>
        <dbReference type="EMBL" id="KAK9220761.1"/>
    </source>
</evidence>
<keyword evidence="3 4" id="KW-0964">Secreted</keyword>
<dbReference type="Pfam" id="PF03018">
    <property type="entry name" value="Dirigent"/>
    <property type="match status" value="2"/>
</dbReference>
<feature type="signal peptide" evidence="4">
    <location>
        <begin position="1"/>
        <end position="27"/>
    </location>
</feature>
<dbReference type="GO" id="GO:0048046">
    <property type="term" value="C:apoplast"/>
    <property type="evidence" value="ECO:0007669"/>
    <property type="project" value="UniProtKB-SubCell"/>
</dbReference>
<dbReference type="PANTHER" id="PTHR21495">
    <property type="entry name" value="NUCLEOPORIN-RELATED"/>
    <property type="match status" value="1"/>
</dbReference>
<evidence type="ECO:0000256" key="3">
    <source>
        <dbReference type="ARBA" id="ARBA00022525"/>
    </source>
</evidence>
<evidence type="ECO:0000313" key="6">
    <source>
        <dbReference type="Proteomes" id="UP001428341"/>
    </source>
</evidence>
<evidence type="ECO:0000256" key="1">
    <source>
        <dbReference type="ARBA" id="ARBA00010746"/>
    </source>
</evidence>
<comment type="function">
    <text evidence="4">Dirigent proteins impart stereoselectivity on the phenoxy radical-coupling reaction, yielding optically active lignans from two molecules of coniferyl alcohol in the biosynthesis of lignans, flavonolignans, and alkaloids and thus plays a central role in plant secondary metabolism.</text>
</comment>
<comment type="caution">
    <text evidence="5">The sequence shown here is derived from an EMBL/GenBank/DDBJ whole genome shotgun (WGS) entry which is preliminary data.</text>
</comment>
<comment type="subcellular location">
    <subcellularLocation>
        <location evidence="4">Secreted</location>
        <location evidence="4">Extracellular space</location>
        <location evidence="4">Apoplast</location>
    </subcellularLocation>
</comment>
<keyword evidence="4" id="KW-0732">Signal</keyword>
<protein>
    <recommendedName>
        <fullName evidence="4">Dirigent protein</fullName>
    </recommendedName>
</protein>
<reference evidence="5 6" key="1">
    <citation type="submission" date="2024-05" db="EMBL/GenBank/DDBJ databases">
        <title>Haplotype-resolved chromosome-level genome assembly of Huyou (Citrus changshanensis).</title>
        <authorList>
            <person name="Miao C."/>
            <person name="Chen W."/>
            <person name="Wu Y."/>
            <person name="Wang L."/>
            <person name="Zhao S."/>
            <person name="Grierson D."/>
            <person name="Xu C."/>
            <person name="Chen K."/>
        </authorList>
    </citation>
    <scope>NUCLEOTIDE SEQUENCE [LARGE SCALE GENOMIC DNA]</scope>
    <source>
        <strain evidence="5">01-14</strain>
        <tissue evidence="5">Leaf</tissue>
    </source>
</reference>
<dbReference type="Gene3D" id="2.40.480.10">
    <property type="entry name" value="Allene oxide cyclase-like"/>
    <property type="match status" value="2"/>
</dbReference>
<dbReference type="InterPro" id="IPR044859">
    <property type="entry name" value="Allene_oxi_cyc_Dirigent"/>
</dbReference>
<dbReference type="Proteomes" id="UP001428341">
    <property type="component" value="Unassembled WGS sequence"/>
</dbReference>
<gene>
    <name evidence="5" type="ORF">WN944_009185</name>
</gene>